<sequence length="292" mass="30629">MFFSVPRTIREGVLCGQHRPGEWGLERGQAAEVSVLASCTVGDSGRHPSGENMACVLRPLLHAPLSSPPRPLPSRSSFLLAPTILPLVPRGARVSRHSSLPQPRALAEIAGAAAGLRDALADAFLAHPPTWSSAALTNLAVFVAGSPLLLSGLSASGFAAAYVLGTLTWRAFGSRGYLLVAAYFVVSRYLTTTFKVVPRGTEGAVSIEGTLAGIVAAMFLAGVGYILEQVNVPQVVLCVLASQIANFGESLIGATLQDKEGFEWLNNDVVNVLNISAGGIFAVLMQWLLGRA</sequence>
<proteinExistence type="predicted"/>
<organism evidence="1 2">
    <name type="scientific">Avena sativa</name>
    <name type="common">Oat</name>
    <dbReference type="NCBI Taxonomy" id="4498"/>
    <lineage>
        <taxon>Eukaryota</taxon>
        <taxon>Viridiplantae</taxon>
        <taxon>Streptophyta</taxon>
        <taxon>Embryophyta</taxon>
        <taxon>Tracheophyta</taxon>
        <taxon>Spermatophyta</taxon>
        <taxon>Magnoliopsida</taxon>
        <taxon>Liliopsida</taxon>
        <taxon>Poales</taxon>
        <taxon>Poaceae</taxon>
        <taxon>BOP clade</taxon>
        <taxon>Pooideae</taxon>
        <taxon>Poodae</taxon>
        <taxon>Poeae</taxon>
        <taxon>Poeae Chloroplast Group 1 (Aveneae type)</taxon>
        <taxon>Aveninae</taxon>
        <taxon>Avena</taxon>
    </lineage>
</organism>
<keyword evidence="2" id="KW-1185">Reference proteome</keyword>
<evidence type="ECO:0000313" key="2">
    <source>
        <dbReference type="Proteomes" id="UP001732700"/>
    </source>
</evidence>
<reference evidence="1" key="1">
    <citation type="submission" date="2021-05" db="EMBL/GenBank/DDBJ databases">
        <authorList>
            <person name="Scholz U."/>
            <person name="Mascher M."/>
            <person name="Fiebig A."/>
        </authorList>
    </citation>
    <scope>NUCLEOTIDE SEQUENCE [LARGE SCALE GENOMIC DNA]</scope>
</reference>
<name>A0ACD5W166_AVESA</name>
<dbReference type="Proteomes" id="UP001732700">
    <property type="component" value="Chromosome 3D"/>
</dbReference>
<accession>A0ACD5W166</accession>
<evidence type="ECO:0000313" key="1">
    <source>
        <dbReference type="EnsemblPlants" id="AVESA.00010b.r2.3DG0547700.1.CDS"/>
    </source>
</evidence>
<dbReference type="EnsemblPlants" id="AVESA.00010b.r2.3DG0547700.1">
    <property type="protein sequence ID" value="AVESA.00010b.r2.3DG0547700.1.CDS"/>
    <property type="gene ID" value="AVESA.00010b.r2.3DG0547700"/>
</dbReference>
<protein>
    <submittedName>
        <fullName evidence="1">Uncharacterized protein</fullName>
    </submittedName>
</protein>
<reference evidence="1" key="2">
    <citation type="submission" date="2025-09" db="UniProtKB">
        <authorList>
            <consortium name="EnsemblPlants"/>
        </authorList>
    </citation>
    <scope>IDENTIFICATION</scope>
</reference>